<protein>
    <recommendedName>
        <fullName evidence="3">DNA-directed RNA polymerase</fullName>
        <ecNumber evidence="3">2.7.7.6</ecNumber>
    </recommendedName>
    <alternativeName>
        <fullName evidence="8">Plastid-encoded RNA polymerase subunit alpha</fullName>
    </alternativeName>
</protein>
<keyword evidence="6" id="KW-0548">Nucleotidyltransferase</keyword>
<dbReference type="SMART" id="SM00662">
    <property type="entry name" value="RPOLD"/>
    <property type="match status" value="1"/>
</dbReference>
<evidence type="ECO:0000256" key="3">
    <source>
        <dbReference type="ARBA" id="ARBA00012418"/>
    </source>
</evidence>
<dbReference type="Pfam" id="PF01193">
    <property type="entry name" value="RNA_pol_L"/>
    <property type="match status" value="1"/>
</dbReference>
<comment type="similarity">
    <text evidence="2">Belongs to the RNA polymerase alpha chain family.</text>
</comment>
<feature type="compositionally biased region" description="Basic and acidic residues" evidence="10">
    <location>
        <begin position="418"/>
        <end position="429"/>
    </location>
</feature>
<dbReference type="InterPro" id="IPR036603">
    <property type="entry name" value="RBP11-like"/>
</dbReference>
<evidence type="ECO:0000256" key="5">
    <source>
        <dbReference type="ARBA" id="ARBA00022679"/>
    </source>
</evidence>
<evidence type="ECO:0000259" key="11">
    <source>
        <dbReference type="SMART" id="SM00662"/>
    </source>
</evidence>
<comment type="catalytic activity">
    <reaction evidence="9">
        <text>RNA(n) + a ribonucleoside 5'-triphosphate = RNA(n+1) + diphosphate</text>
        <dbReference type="Rhea" id="RHEA:21248"/>
        <dbReference type="Rhea" id="RHEA-COMP:14527"/>
        <dbReference type="Rhea" id="RHEA-COMP:17342"/>
        <dbReference type="ChEBI" id="CHEBI:33019"/>
        <dbReference type="ChEBI" id="CHEBI:61557"/>
        <dbReference type="ChEBI" id="CHEBI:140395"/>
        <dbReference type="EC" id="2.7.7.6"/>
    </reaction>
</comment>
<dbReference type="GO" id="GO:0006351">
    <property type="term" value="P:DNA-templated transcription"/>
    <property type="evidence" value="ECO:0007669"/>
    <property type="project" value="InterPro"/>
</dbReference>
<dbReference type="InterPro" id="IPR011263">
    <property type="entry name" value="DNA-dir_RNA_pol_RpoA/D/Rpb3"/>
</dbReference>
<dbReference type="AlphaFoldDB" id="A0A7U1APW6"/>
<dbReference type="EC" id="2.7.7.6" evidence="3"/>
<feature type="region of interest" description="Disordered" evidence="10">
    <location>
        <begin position="418"/>
        <end position="452"/>
    </location>
</feature>
<sequence>MVNYKSNLESKIGVVKHPILVSCRESIMENKKSFYGRFYIGPLEIGQGITLANALRRALLSELNGLAITTVEIEGVSHEYSTLTGVRESVLDILLNLKQIVLKVKKSVKRAQTAYVYCQGPGVIRAADIILPSYIQCVDPEQYIATLSSDGILKMKLIIRQGKNYLVQTPNALLLNDEERAPQRTTFSVSEAVLDKTNVAEKISKKQSFPYKIFLQPRDGKWEKEKAKLFFSNNFVPKTGNQKKALLSFSSRSGSRRLFLFKTKVGLKSKALSFSFQNSRSLYTISKNCKNKELFINLFKKQICSILASKIAITKSNDITNVWNKVPFRGGLSNSLYSFFLTPKNETKPLFIDAVFMPVTKVNYTLEENKQKLFDEIYPIVSSDNVDKNWVKVENSDFFLSNKKVALAPFPLSEAEREEKKSSLEESKLQENTNNEAKYKNNGKAPSSRETKEDFFSNDKFVDSKLLKQSDQSNFDYNYWSLFSAELTNNNVSWTTLNSNIFFEHFNQSPKDIIILEIWTNGSILPRTALKHATQNLSNLFIKFQNAKMMKNSFFDTNKIYTQTIRQLYEKYQNF</sequence>
<dbReference type="GO" id="GO:0046983">
    <property type="term" value="F:protein dimerization activity"/>
    <property type="evidence" value="ECO:0007669"/>
    <property type="project" value="InterPro"/>
</dbReference>
<keyword evidence="7" id="KW-0804">Transcription</keyword>
<dbReference type="SUPFAM" id="SSF55257">
    <property type="entry name" value="RBP11-like subunits of RNA polymerase"/>
    <property type="match status" value="1"/>
</dbReference>
<dbReference type="GO" id="GO:0000428">
    <property type="term" value="C:DNA-directed RNA polymerase complex"/>
    <property type="evidence" value="ECO:0007669"/>
    <property type="project" value="UniProtKB-KW"/>
</dbReference>
<evidence type="ECO:0000313" key="12">
    <source>
        <dbReference type="EMBL" id="QQY84751.1"/>
    </source>
</evidence>
<proteinExistence type="inferred from homology"/>
<dbReference type="InterPro" id="IPR011262">
    <property type="entry name" value="DNA-dir_RNA_pol_insert"/>
</dbReference>
<comment type="function">
    <text evidence="1">DNA-dependent RNA polymerase catalyzes the transcription of DNA into RNA using the four ribonucleoside triphosphates as substrates.</text>
</comment>
<keyword evidence="5" id="KW-0808">Transferase</keyword>
<dbReference type="Gene3D" id="2.170.120.12">
    <property type="entry name" value="DNA-directed RNA polymerase, insert domain"/>
    <property type="match status" value="1"/>
</dbReference>
<evidence type="ECO:0000256" key="4">
    <source>
        <dbReference type="ARBA" id="ARBA00022478"/>
    </source>
</evidence>
<feature type="domain" description="DNA-directed RNA polymerase RpoA/D/Rpb3-type" evidence="11">
    <location>
        <begin position="35"/>
        <end position="203"/>
    </location>
</feature>
<dbReference type="GO" id="GO:0003899">
    <property type="term" value="F:DNA-directed RNA polymerase activity"/>
    <property type="evidence" value="ECO:0007669"/>
    <property type="project" value="UniProtKB-EC"/>
</dbReference>
<keyword evidence="12" id="KW-0150">Chloroplast</keyword>
<dbReference type="GO" id="GO:0005737">
    <property type="term" value="C:cytoplasm"/>
    <property type="evidence" value="ECO:0007669"/>
    <property type="project" value="UniProtKB-ARBA"/>
</dbReference>
<dbReference type="InterPro" id="IPR036643">
    <property type="entry name" value="RNApol_insert_sf"/>
</dbReference>
<geneLocation type="chloroplast" evidence="12"/>
<evidence type="ECO:0000256" key="10">
    <source>
        <dbReference type="SAM" id="MobiDB-lite"/>
    </source>
</evidence>
<dbReference type="Gene3D" id="3.30.1360.10">
    <property type="entry name" value="RNA polymerase, RBP11-like subunit"/>
    <property type="match status" value="1"/>
</dbReference>
<evidence type="ECO:0000256" key="2">
    <source>
        <dbReference type="ARBA" id="ARBA00007123"/>
    </source>
</evidence>
<dbReference type="Pfam" id="PF01000">
    <property type="entry name" value="RNA_pol_A_bac"/>
    <property type="match status" value="1"/>
</dbReference>
<organism evidence="12">
    <name type="scientific">Chaetophora lobata</name>
    <dbReference type="NCBI Taxonomy" id="1249516"/>
    <lineage>
        <taxon>Eukaryota</taxon>
        <taxon>Viridiplantae</taxon>
        <taxon>Chlorophyta</taxon>
        <taxon>core chlorophytes</taxon>
        <taxon>Chlorophyceae</taxon>
        <taxon>OCC clade</taxon>
        <taxon>Chaetophorales</taxon>
        <taxon>Chaetophoraceae</taxon>
        <taxon>Chaetophora</taxon>
    </lineage>
</organism>
<dbReference type="CDD" id="cd06928">
    <property type="entry name" value="RNAP_alpha_NTD"/>
    <property type="match status" value="1"/>
</dbReference>
<reference evidence="12" key="1">
    <citation type="submission" date="2020-11" db="EMBL/GenBank/DDBJ databases">
        <title>The Chloroplast Genome of the Green Alga Chaetophora lobata.</title>
        <authorList>
            <person name="Liu B."/>
        </authorList>
    </citation>
    <scope>NUCLEOTIDE SEQUENCE</scope>
</reference>
<keyword evidence="12" id="KW-0934">Plastid</keyword>
<gene>
    <name evidence="12" type="primary">rpoA</name>
</gene>
<name>A0A7U1APW6_9CHLO</name>
<dbReference type="SUPFAM" id="SSF56553">
    <property type="entry name" value="Insert subdomain of RNA polymerase alpha subunit"/>
    <property type="match status" value="1"/>
</dbReference>
<evidence type="ECO:0000256" key="1">
    <source>
        <dbReference type="ARBA" id="ARBA00004026"/>
    </source>
</evidence>
<dbReference type="EMBL" id="MW315772">
    <property type="protein sequence ID" value="QQY84751.1"/>
    <property type="molecule type" value="Genomic_DNA"/>
</dbReference>
<evidence type="ECO:0000256" key="6">
    <source>
        <dbReference type="ARBA" id="ARBA00022695"/>
    </source>
</evidence>
<dbReference type="FunFam" id="2.170.120.12:FF:000001">
    <property type="entry name" value="DNA-directed RNA polymerase subunit alpha"/>
    <property type="match status" value="1"/>
</dbReference>
<evidence type="ECO:0000256" key="7">
    <source>
        <dbReference type="ARBA" id="ARBA00023163"/>
    </source>
</evidence>
<accession>A0A7U1APW6</accession>
<evidence type="ECO:0000256" key="8">
    <source>
        <dbReference type="ARBA" id="ARBA00031776"/>
    </source>
</evidence>
<keyword evidence="4" id="KW-0240">DNA-directed RNA polymerase</keyword>
<evidence type="ECO:0000256" key="9">
    <source>
        <dbReference type="ARBA" id="ARBA00048552"/>
    </source>
</evidence>